<dbReference type="Pfam" id="PF02214">
    <property type="entry name" value="BTB_2"/>
    <property type="match status" value="1"/>
</dbReference>
<gene>
    <name evidence="15" type="ORF">MCOR_17298</name>
</gene>
<evidence type="ECO:0000256" key="2">
    <source>
        <dbReference type="ARBA" id="ARBA00022448"/>
    </source>
</evidence>
<evidence type="ECO:0000259" key="13">
    <source>
        <dbReference type="Pfam" id="PF00520"/>
    </source>
</evidence>
<feature type="domain" description="Potassium channel tetramerisation-type BTB" evidence="14">
    <location>
        <begin position="38"/>
        <end position="97"/>
    </location>
</feature>
<feature type="transmembrane region" description="Helical" evidence="12">
    <location>
        <begin position="261"/>
        <end position="282"/>
    </location>
</feature>
<evidence type="ECO:0000259" key="14">
    <source>
        <dbReference type="Pfam" id="PF02214"/>
    </source>
</evidence>
<dbReference type="Proteomes" id="UP000507470">
    <property type="component" value="Unassembled WGS sequence"/>
</dbReference>
<dbReference type="PANTHER" id="PTHR11537">
    <property type="entry name" value="VOLTAGE-GATED POTASSIUM CHANNEL"/>
    <property type="match status" value="1"/>
</dbReference>
<feature type="domain" description="Ion transport" evidence="13">
    <location>
        <begin position="230"/>
        <end position="420"/>
    </location>
</feature>
<dbReference type="PANTHER" id="PTHR11537:SF252">
    <property type="entry name" value="POTASSIUM VOLTAGE-GATED CHANNEL PROTEIN SHAW"/>
    <property type="match status" value="1"/>
</dbReference>
<evidence type="ECO:0000256" key="10">
    <source>
        <dbReference type="ARBA" id="ARBA00023136"/>
    </source>
</evidence>
<evidence type="ECO:0000313" key="15">
    <source>
        <dbReference type="EMBL" id="CAC5381429.1"/>
    </source>
</evidence>
<feature type="transmembrane region" description="Helical" evidence="12">
    <location>
        <begin position="366"/>
        <end position="384"/>
    </location>
</feature>
<evidence type="ECO:0000256" key="11">
    <source>
        <dbReference type="ARBA" id="ARBA00023303"/>
    </source>
</evidence>
<dbReference type="SUPFAM" id="SSF81324">
    <property type="entry name" value="Voltage-gated potassium channels"/>
    <property type="match status" value="1"/>
</dbReference>
<feature type="transmembrane region" description="Helical" evidence="12">
    <location>
        <begin position="334"/>
        <end position="354"/>
    </location>
</feature>
<comment type="subcellular location">
    <subcellularLocation>
        <location evidence="1">Membrane</location>
        <topology evidence="1">Multi-pass membrane protein</topology>
    </subcellularLocation>
</comment>
<keyword evidence="4 12" id="KW-0812">Transmembrane</keyword>
<name>A0A6J8BFJ8_MYTCO</name>
<dbReference type="GO" id="GO:0008076">
    <property type="term" value="C:voltage-gated potassium channel complex"/>
    <property type="evidence" value="ECO:0007669"/>
    <property type="project" value="InterPro"/>
</dbReference>
<dbReference type="Gene3D" id="1.20.120.350">
    <property type="entry name" value="Voltage-gated potassium channels. Chain C"/>
    <property type="match status" value="1"/>
</dbReference>
<dbReference type="InterPro" id="IPR011333">
    <property type="entry name" value="SKP1/BTB/POZ_sf"/>
</dbReference>
<evidence type="ECO:0000256" key="12">
    <source>
        <dbReference type="SAM" id="Phobius"/>
    </source>
</evidence>
<keyword evidence="16" id="KW-1185">Reference proteome</keyword>
<keyword evidence="10 12" id="KW-0472">Membrane</keyword>
<dbReference type="PRINTS" id="PR01498">
    <property type="entry name" value="SHAWCHANNEL"/>
</dbReference>
<dbReference type="AlphaFoldDB" id="A0A6J8BFJ8"/>
<reference evidence="15 16" key="1">
    <citation type="submission" date="2020-06" db="EMBL/GenBank/DDBJ databases">
        <authorList>
            <person name="Li R."/>
            <person name="Bekaert M."/>
        </authorList>
    </citation>
    <scope>NUCLEOTIDE SEQUENCE [LARGE SCALE GENOMIC DNA]</scope>
    <source>
        <strain evidence="16">wild</strain>
    </source>
</reference>
<accession>A0A6J8BFJ8</accession>
<feature type="transmembrane region" description="Helical" evidence="12">
    <location>
        <begin position="294"/>
        <end position="314"/>
    </location>
</feature>
<evidence type="ECO:0000256" key="5">
    <source>
        <dbReference type="ARBA" id="ARBA00022826"/>
    </source>
</evidence>
<evidence type="ECO:0000256" key="6">
    <source>
        <dbReference type="ARBA" id="ARBA00022882"/>
    </source>
</evidence>
<dbReference type="GO" id="GO:0001508">
    <property type="term" value="P:action potential"/>
    <property type="evidence" value="ECO:0007669"/>
    <property type="project" value="TreeGrafter"/>
</dbReference>
<dbReference type="InterPro" id="IPR028325">
    <property type="entry name" value="VG_K_chnl"/>
</dbReference>
<keyword evidence="11" id="KW-0407">Ion channel</keyword>
<dbReference type="Pfam" id="PF00520">
    <property type="entry name" value="Ion_trans"/>
    <property type="match status" value="1"/>
</dbReference>
<dbReference type="GO" id="GO:0051260">
    <property type="term" value="P:protein homooligomerization"/>
    <property type="evidence" value="ECO:0007669"/>
    <property type="project" value="InterPro"/>
</dbReference>
<dbReference type="PRINTS" id="PR00169">
    <property type="entry name" value="KCHANNEL"/>
</dbReference>
<sequence length="445" mass="51475">MAKVRCISNRGIKHELSDQLIGRIRETNSDASDHIIAAIKDDSNCMNFHFNRHTTSTNNIFDYFNGGKLHMPEDICPQKFNEELEFWGLPETALESCCFTKYVSYFDTLHVLTVLEEGECKRNTMFEIVTTMASGHGWRSIQARMWSVMEYPTSSILAKVYLYISNAIVLLSLFLLVSSTHPLFRRKLTKDEWFDYFTSEEEEMFDDYWFNETFYDTTVILPRHVYVEIDALWYLKMITLAYFTIELICKLIVFPLPWREFITILNFIDVLALVVMYTSLIVDQVNPKELYKDSGYDIVYSLQIFRVFRLFRLVRNINGFRILVYTLRASVGDLLVMLLTLSTAVLLFSSLAYFSQDSAFAHIPDAAWWAIVTLTTVGYGDIYPTTVQGRLIASTCAITGVCLLALLIPVLVNNFLLFYSHYVGIERRQNAKKEVLMRKSSVAPK</sequence>
<keyword evidence="6" id="KW-0851">Voltage-gated channel</keyword>
<feature type="transmembrane region" description="Helical" evidence="12">
    <location>
        <begin position="160"/>
        <end position="184"/>
    </location>
</feature>
<evidence type="ECO:0000313" key="16">
    <source>
        <dbReference type="Proteomes" id="UP000507470"/>
    </source>
</evidence>
<dbReference type="OrthoDB" id="6064518at2759"/>
<evidence type="ECO:0000256" key="4">
    <source>
        <dbReference type="ARBA" id="ARBA00022692"/>
    </source>
</evidence>
<keyword evidence="9" id="KW-0406">Ion transport</keyword>
<evidence type="ECO:0000256" key="1">
    <source>
        <dbReference type="ARBA" id="ARBA00004141"/>
    </source>
</evidence>
<keyword evidence="3" id="KW-0633">Potassium transport</keyword>
<evidence type="ECO:0000256" key="9">
    <source>
        <dbReference type="ARBA" id="ARBA00023065"/>
    </source>
</evidence>
<dbReference type="SUPFAM" id="SSF54695">
    <property type="entry name" value="POZ domain"/>
    <property type="match status" value="1"/>
</dbReference>
<evidence type="ECO:0000256" key="3">
    <source>
        <dbReference type="ARBA" id="ARBA00022538"/>
    </source>
</evidence>
<proteinExistence type="predicted"/>
<dbReference type="InterPro" id="IPR003974">
    <property type="entry name" value="K_chnl_volt-dep_Kv3"/>
</dbReference>
<keyword evidence="2" id="KW-0813">Transport</keyword>
<dbReference type="InterPro" id="IPR027359">
    <property type="entry name" value="Volt_channel_dom_sf"/>
</dbReference>
<evidence type="ECO:0000256" key="7">
    <source>
        <dbReference type="ARBA" id="ARBA00022958"/>
    </source>
</evidence>
<dbReference type="EMBL" id="CACVKT020003062">
    <property type="protein sequence ID" value="CAC5381429.1"/>
    <property type="molecule type" value="Genomic_DNA"/>
</dbReference>
<organism evidence="15 16">
    <name type="scientific">Mytilus coruscus</name>
    <name type="common">Sea mussel</name>
    <dbReference type="NCBI Taxonomy" id="42192"/>
    <lineage>
        <taxon>Eukaryota</taxon>
        <taxon>Metazoa</taxon>
        <taxon>Spiralia</taxon>
        <taxon>Lophotrochozoa</taxon>
        <taxon>Mollusca</taxon>
        <taxon>Bivalvia</taxon>
        <taxon>Autobranchia</taxon>
        <taxon>Pteriomorphia</taxon>
        <taxon>Mytilida</taxon>
        <taxon>Mytiloidea</taxon>
        <taxon>Mytilidae</taxon>
        <taxon>Mytilinae</taxon>
        <taxon>Mytilus</taxon>
    </lineage>
</organism>
<dbReference type="InterPro" id="IPR005821">
    <property type="entry name" value="Ion_trans_dom"/>
</dbReference>
<dbReference type="GO" id="GO:0005251">
    <property type="term" value="F:delayed rectifier potassium channel activity"/>
    <property type="evidence" value="ECO:0007669"/>
    <property type="project" value="TreeGrafter"/>
</dbReference>
<feature type="transmembrane region" description="Helical" evidence="12">
    <location>
        <begin position="391"/>
        <end position="412"/>
    </location>
</feature>
<dbReference type="InterPro" id="IPR003131">
    <property type="entry name" value="T1-type_BTB"/>
</dbReference>
<dbReference type="FunFam" id="1.10.287.70:FF:000028">
    <property type="entry name" value="potassium voltage-gated channel subfamily D member 3"/>
    <property type="match status" value="1"/>
</dbReference>
<feature type="transmembrane region" description="Helical" evidence="12">
    <location>
        <begin position="231"/>
        <end position="249"/>
    </location>
</feature>
<keyword evidence="7" id="KW-0630">Potassium</keyword>
<protein>
    <submittedName>
        <fullName evidence="15">KCNC1</fullName>
    </submittedName>
</protein>
<dbReference type="Gene3D" id="1.10.287.70">
    <property type="match status" value="1"/>
</dbReference>
<keyword evidence="8 12" id="KW-1133">Transmembrane helix</keyword>
<keyword evidence="5" id="KW-0631">Potassium channel</keyword>
<evidence type="ECO:0000256" key="8">
    <source>
        <dbReference type="ARBA" id="ARBA00022989"/>
    </source>
</evidence>
<dbReference type="Gene3D" id="3.30.710.10">
    <property type="entry name" value="Potassium Channel Kv1.1, Chain A"/>
    <property type="match status" value="1"/>
</dbReference>